<dbReference type="InterPro" id="IPR002201">
    <property type="entry name" value="Glyco_trans_9"/>
</dbReference>
<dbReference type="Proteomes" id="UP000256650">
    <property type="component" value="Unassembled WGS sequence"/>
</dbReference>
<name>A0A3D8ID17_9HELI</name>
<sequence length="355" mass="39897">MKILIIKLNKIGDVLLISPLFSNLKAHYGEECIIDILVNDGTQGAISREHLRKIHCLRRPKNPWQKLQAEISLLYAVKREKYDMVIGLGSGERTAFLSFWSGAKIRVGYPPHSFWSKSIYNLRLPYKGGQHTIEYNLEALRALGIPILSKCVCANIALDCEKLKNLPQYFVHLHLFSSWFFKCIEDSFCAKIIDFITQTYQLPCILTTSNDPRESEKLQHILQLTKSKPIVFNGNLSLGEVSLLNSKALAFIGVDTGVMHLSAANNTPTFAFFGPTSPMTWGPWDNDLQDSTYLARNGIQSMGKHCVYQEPLPCVPCDRDGCNGSKKSDCLLGKLDENLALKTLQDFLTPLMPTN</sequence>
<dbReference type="OrthoDB" id="9760688at2"/>
<keyword evidence="4" id="KW-1185">Reference proteome</keyword>
<dbReference type="GO" id="GO:0009244">
    <property type="term" value="P:lipopolysaccharide core region biosynthetic process"/>
    <property type="evidence" value="ECO:0007669"/>
    <property type="project" value="TreeGrafter"/>
</dbReference>
<dbReference type="InterPro" id="IPR051199">
    <property type="entry name" value="LPS_LOS_Heptosyltrfase"/>
</dbReference>
<comment type="caution">
    <text evidence="3">The sequence shown here is derived from an EMBL/GenBank/DDBJ whole genome shotgun (WGS) entry which is preliminary data.</text>
</comment>
<evidence type="ECO:0000313" key="3">
    <source>
        <dbReference type="EMBL" id="RDU63049.1"/>
    </source>
</evidence>
<dbReference type="EMBL" id="NXLS01000004">
    <property type="protein sequence ID" value="RDU63049.1"/>
    <property type="molecule type" value="Genomic_DNA"/>
</dbReference>
<keyword evidence="1" id="KW-0328">Glycosyltransferase</keyword>
<reference evidence="3 4" key="1">
    <citation type="submission" date="2018-04" db="EMBL/GenBank/DDBJ databases">
        <title>Novel Campyloabacter and Helicobacter Species and Strains.</title>
        <authorList>
            <person name="Mannion A.J."/>
            <person name="Shen Z."/>
            <person name="Fox J.G."/>
        </authorList>
    </citation>
    <scope>NUCLEOTIDE SEQUENCE [LARGE SCALE GENOMIC DNA]</scope>
    <source>
        <strain evidence="3 4">MIT 99-5101</strain>
    </source>
</reference>
<dbReference type="PANTHER" id="PTHR30160">
    <property type="entry name" value="TETRAACYLDISACCHARIDE 4'-KINASE-RELATED"/>
    <property type="match status" value="1"/>
</dbReference>
<dbReference type="PANTHER" id="PTHR30160:SF1">
    <property type="entry name" value="LIPOPOLYSACCHARIDE 1,2-N-ACETYLGLUCOSAMINETRANSFERASE-RELATED"/>
    <property type="match status" value="1"/>
</dbReference>
<gene>
    <name evidence="3" type="ORF">CQA43_05385</name>
</gene>
<accession>A0A3D8ID17</accession>
<dbReference type="GO" id="GO:0008713">
    <property type="term" value="F:ADP-heptose-lipopolysaccharide heptosyltransferase activity"/>
    <property type="evidence" value="ECO:0007669"/>
    <property type="project" value="TreeGrafter"/>
</dbReference>
<dbReference type="RefSeq" id="WP_115551583.1">
    <property type="nucleotide sequence ID" value="NZ_CAOOIB010000008.1"/>
</dbReference>
<protein>
    <submittedName>
        <fullName evidence="3">Heptosyltransferase</fullName>
    </submittedName>
</protein>
<proteinExistence type="predicted"/>
<evidence type="ECO:0000313" key="4">
    <source>
        <dbReference type="Proteomes" id="UP000256650"/>
    </source>
</evidence>
<dbReference type="Gene3D" id="3.40.50.2000">
    <property type="entry name" value="Glycogen Phosphorylase B"/>
    <property type="match status" value="2"/>
</dbReference>
<dbReference type="CDD" id="cd03789">
    <property type="entry name" value="GT9_LPS_heptosyltransferase"/>
    <property type="match status" value="1"/>
</dbReference>
<dbReference type="Pfam" id="PF01075">
    <property type="entry name" value="Glyco_transf_9"/>
    <property type="match status" value="1"/>
</dbReference>
<dbReference type="SUPFAM" id="SSF53756">
    <property type="entry name" value="UDP-Glycosyltransferase/glycogen phosphorylase"/>
    <property type="match status" value="1"/>
</dbReference>
<organism evidence="3 4">
    <name type="scientific">Helicobacter ganmani</name>
    <dbReference type="NCBI Taxonomy" id="60246"/>
    <lineage>
        <taxon>Bacteria</taxon>
        <taxon>Pseudomonadati</taxon>
        <taxon>Campylobacterota</taxon>
        <taxon>Epsilonproteobacteria</taxon>
        <taxon>Campylobacterales</taxon>
        <taxon>Helicobacteraceae</taxon>
        <taxon>Helicobacter</taxon>
    </lineage>
</organism>
<keyword evidence="2 3" id="KW-0808">Transferase</keyword>
<dbReference type="GeneID" id="82535720"/>
<evidence type="ECO:0000256" key="2">
    <source>
        <dbReference type="ARBA" id="ARBA00022679"/>
    </source>
</evidence>
<dbReference type="AlphaFoldDB" id="A0A3D8ID17"/>
<dbReference type="GO" id="GO:0005829">
    <property type="term" value="C:cytosol"/>
    <property type="evidence" value="ECO:0007669"/>
    <property type="project" value="TreeGrafter"/>
</dbReference>
<evidence type="ECO:0000256" key="1">
    <source>
        <dbReference type="ARBA" id="ARBA00022676"/>
    </source>
</evidence>